<dbReference type="EMBL" id="LVYD01000056">
    <property type="protein sequence ID" value="OQP61767.1"/>
    <property type="molecule type" value="Genomic_DNA"/>
</dbReference>
<organism evidence="3 4">
    <name type="scientific">Niastella vici</name>
    <dbReference type="NCBI Taxonomy" id="1703345"/>
    <lineage>
        <taxon>Bacteria</taxon>
        <taxon>Pseudomonadati</taxon>
        <taxon>Bacteroidota</taxon>
        <taxon>Chitinophagia</taxon>
        <taxon>Chitinophagales</taxon>
        <taxon>Chitinophagaceae</taxon>
        <taxon>Niastella</taxon>
    </lineage>
</organism>
<evidence type="ECO:0000313" key="4">
    <source>
        <dbReference type="Proteomes" id="UP000192796"/>
    </source>
</evidence>
<feature type="chain" id="PRO_5012031617" description="DUF6250 domain-containing protein" evidence="1">
    <location>
        <begin position="20"/>
        <end position="235"/>
    </location>
</feature>
<gene>
    <name evidence="3" type="ORF">A3860_31385</name>
</gene>
<dbReference type="AlphaFoldDB" id="A0A1V9FTZ2"/>
<dbReference type="Proteomes" id="UP000192796">
    <property type="component" value="Unassembled WGS sequence"/>
</dbReference>
<comment type="caution">
    <text evidence="3">The sequence shown here is derived from an EMBL/GenBank/DDBJ whole genome shotgun (WGS) entry which is preliminary data.</text>
</comment>
<evidence type="ECO:0000256" key="1">
    <source>
        <dbReference type="SAM" id="SignalP"/>
    </source>
</evidence>
<dbReference type="InterPro" id="IPR013320">
    <property type="entry name" value="ConA-like_dom_sf"/>
</dbReference>
<dbReference type="InterPro" id="IPR046217">
    <property type="entry name" value="DUF6250"/>
</dbReference>
<keyword evidence="1" id="KW-0732">Signal</keyword>
<evidence type="ECO:0000313" key="3">
    <source>
        <dbReference type="EMBL" id="OQP61767.1"/>
    </source>
</evidence>
<feature type="signal peptide" evidence="1">
    <location>
        <begin position="1"/>
        <end position="19"/>
    </location>
</feature>
<protein>
    <recommendedName>
        <fullName evidence="2">DUF6250 domain-containing protein</fullName>
    </recommendedName>
</protein>
<evidence type="ECO:0000259" key="2">
    <source>
        <dbReference type="Pfam" id="PF19763"/>
    </source>
</evidence>
<dbReference type="SUPFAM" id="SSF49899">
    <property type="entry name" value="Concanavalin A-like lectins/glucanases"/>
    <property type="match status" value="1"/>
</dbReference>
<dbReference type="STRING" id="1703345.A3860_31385"/>
<dbReference type="RefSeq" id="WP_081150533.1">
    <property type="nucleotide sequence ID" value="NZ_LVYD01000056.1"/>
</dbReference>
<feature type="domain" description="DUF6250" evidence="2">
    <location>
        <begin position="70"/>
        <end position="229"/>
    </location>
</feature>
<dbReference type="Gene3D" id="2.60.120.200">
    <property type="match status" value="1"/>
</dbReference>
<proteinExistence type="predicted"/>
<reference evidence="3 4" key="1">
    <citation type="submission" date="2016-03" db="EMBL/GenBank/DDBJ databases">
        <title>Niastella vici sp. nov., isolated from farmland soil.</title>
        <authorList>
            <person name="Chen L."/>
            <person name="Wang D."/>
            <person name="Yang S."/>
            <person name="Wang G."/>
        </authorList>
    </citation>
    <scope>NUCLEOTIDE SEQUENCE [LARGE SCALE GENOMIC DNA]</scope>
    <source>
        <strain evidence="3 4">DJ57</strain>
    </source>
</reference>
<sequence>MKRSIGLMMVMAMQLAAVAQQQPADTSVLLGGKLIAAADFAGRLDTTQWIVEMAPAPNSSVYTSDNRLVLDTKGGVTVWLNRLLEKNIRIEYDRNVVMAGGVNDRLSDLNNFWMAGDPHNKNLFTRNGVLESYDSLQLYYVGMGGNSNRTNRFRKYEGNGERRLIQEYTDTAHLLQANKVYHIAIVVKNGVTSFWVNGQCYFVYKDAAPLQKGYFGFRSTKSHQEISKFRVYQIQ</sequence>
<accession>A0A1V9FTZ2</accession>
<name>A0A1V9FTZ2_9BACT</name>
<dbReference type="GO" id="GO:0005975">
    <property type="term" value="P:carbohydrate metabolic process"/>
    <property type="evidence" value="ECO:0007669"/>
    <property type="project" value="UniProtKB-ARBA"/>
</dbReference>
<dbReference type="OrthoDB" id="262615at2"/>
<keyword evidence="4" id="KW-1185">Reference proteome</keyword>
<dbReference type="GO" id="GO:0004553">
    <property type="term" value="F:hydrolase activity, hydrolyzing O-glycosyl compounds"/>
    <property type="evidence" value="ECO:0007669"/>
    <property type="project" value="UniProtKB-ARBA"/>
</dbReference>
<dbReference type="Pfam" id="PF19763">
    <property type="entry name" value="DUF6250"/>
    <property type="match status" value="1"/>
</dbReference>